<name>A0A4Q2U7H8_9HYPH</name>
<sequence>MTSACAIGVAIASTLLLALLSAAPRVDQIAAVFPPWWSPARAAAAAAGAGSVAGMGAWRSVVIVRGDAAGLALRLRRSGALLTLDARSFAICGLPQAGRLP</sequence>
<evidence type="ECO:0000256" key="1">
    <source>
        <dbReference type="SAM" id="SignalP"/>
    </source>
</evidence>
<accession>A0A4Q2U7H8</accession>
<reference evidence="2 3" key="2">
    <citation type="submission" date="2019-02" db="EMBL/GenBank/DDBJ databases">
        <title>'Lichenibacterium ramalinii' gen. nov. sp. nov., 'Lichenibacterium minor' gen. nov. sp. nov.</title>
        <authorList>
            <person name="Pankratov T."/>
        </authorList>
    </citation>
    <scope>NUCLEOTIDE SEQUENCE [LARGE SCALE GENOMIC DNA]</scope>
    <source>
        <strain evidence="2 3">RmlP026</strain>
    </source>
</reference>
<protein>
    <submittedName>
        <fullName evidence="2">Uncharacterized protein</fullName>
    </submittedName>
</protein>
<evidence type="ECO:0000313" key="3">
    <source>
        <dbReference type="Proteomes" id="UP000290759"/>
    </source>
</evidence>
<dbReference type="AlphaFoldDB" id="A0A4Q2U7H8"/>
<gene>
    <name evidence="2" type="ORF">D3273_16915</name>
</gene>
<dbReference type="Proteomes" id="UP000290759">
    <property type="component" value="Unassembled WGS sequence"/>
</dbReference>
<keyword evidence="1" id="KW-0732">Signal</keyword>
<dbReference type="EMBL" id="QYBB01000020">
    <property type="protein sequence ID" value="RYC30866.1"/>
    <property type="molecule type" value="Genomic_DNA"/>
</dbReference>
<comment type="caution">
    <text evidence="2">The sequence shown here is derived from an EMBL/GenBank/DDBJ whole genome shotgun (WGS) entry which is preliminary data.</text>
</comment>
<reference evidence="2 3" key="1">
    <citation type="submission" date="2018-12" db="EMBL/GenBank/DDBJ databases">
        <authorList>
            <person name="Grouzdev D.S."/>
            <person name="Krutkina M.S."/>
        </authorList>
    </citation>
    <scope>NUCLEOTIDE SEQUENCE [LARGE SCALE GENOMIC DNA]</scope>
    <source>
        <strain evidence="2 3">RmlP026</strain>
    </source>
</reference>
<proteinExistence type="predicted"/>
<feature type="signal peptide" evidence="1">
    <location>
        <begin position="1"/>
        <end position="18"/>
    </location>
</feature>
<organism evidence="2 3">
    <name type="scientific">Lichenibacterium minor</name>
    <dbReference type="NCBI Taxonomy" id="2316528"/>
    <lineage>
        <taxon>Bacteria</taxon>
        <taxon>Pseudomonadati</taxon>
        <taxon>Pseudomonadota</taxon>
        <taxon>Alphaproteobacteria</taxon>
        <taxon>Hyphomicrobiales</taxon>
        <taxon>Lichenihabitantaceae</taxon>
        <taxon>Lichenibacterium</taxon>
    </lineage>
</organism>
<keyword evidence="3" id="KW-1185">Reference proteome</keyword>
<dbReference type="RefSeq" id="WP_129228065.1">
    <property type="nucleotide sequence ID" value="NZ_QYBB01000020.1"/>
</dbReference>
<evidence type="ECO:0000313" key="2">
    <source>
        <dbReference type="EMBL" id="RYC30866.1"/>
    </source>
</evidence>
<feature type="chain" id="PRO_5020786340" evidence="1">
    <location>
        <begin position="19"/>
        <end position="101"/>
    </location>
</feature>